<dbReference type="Pfam" id="PF12056">
    <property type="entry name" value="DUF3537"/>
    <property type="match status" value="2"/>
</dbReference>
<dbReference type="AlphaFoldDB" id="A0A9D5HAA1"/>
<dbReference type="PANTHER" id="PTHR31963">
    <property type="entry name" value="RAS GUANINE NUCLEOTIDE EXCHANGE FACTOR K"/>
    <property type="match status" value="1"/>
</dbReference>
<evidence type="ECO:0000313" key="2">
    <source>
        <dbReference type="EMBL" id="KAJ0968987.1"/>
    </source>
</evidence>
<name>A0A9D5HAA1_9LILI</name>
<keyword evidence="1" id="KW-0472">Membrane</keyword>
<reference evidence="2" key="1">
    <citation type="submission" date="2021-03" db="EMBL/GenBank/DDBJ databases">
        <authorList>
            <person name="Li Z."/>
            <person name="Yang C."/>
        </authorList>
    </citation>
    <scope>NUCLEOTIDE SEQUENCE</scope>
    <source>
        <strain evidence="2">Dzin_1.0</strain>
        <tissue evidence="2">Leaf</tissue>
    </source>
</reference>
<comment type="caution">
    <text evidence="2">The sequence shown here is derived from an EMBL/GenBank/DDBJ whole genome shotgun (WGS) entry which is preliminary data.</text>
</comment>
<evidence type="ECO:0000256" key="1">
    <source>
        <dbReference type="SAM" id="Phobius"/>
    </source>
</evidence>
<feature type="transmembrane region" description="Helical" evidence="1">
    <location>
        <begin position="205"/>
        <end position="226"/>
    </location>
</feature>
<feature type="transmembrane region" description="Helical" evidence="1">
    <location>
        <begin position="304"/>
        <end position="323"/>
    </location>
</feature>
<proteinExistence type="predicted"/>
<feature type="transmembrane region" description="Helical" evidence="1">
    <location>
        <begin position="267"/>
        <end position="284"/>
    </location>
</feature>
<protein>
    <submittedName>
        <fullName evidence="2">Uncharacterized protein</fullName>
    </submittedName>
</protein>
<dbReference type="Proteomes" id="UP001085076">
    <property type="component" value="Miscellaneous, Linkage group lg06"/>
</dbReference>
<accession>A0A9D5HAA1</accession>
<keyword evidence="1" id="KW-0812">Transmembrane</keyword>
<keyword evidence="3" id="KW-1185">Reference proteome</keyword>
<organism evidence="2 3">
    <name type="scientific">Dioscorea zingiberensis</name>
    <dbReference type="NCBI Taxonomy" id="325984"/>
    <lineage>
        <taxon>Eukaryota</taxon>
        <taxon>Viridiplantae</taxon>
        <taxon>Streptophyta</taxon>
        <taxon>Embryophyta</taxon>
        <taxon>Tracheophyta</taxon>
        <taxon>Spermatophyta</taxon>
        <taxon>Magnoliopsida</taxon>
        <taxon>Liliopsida</taxon>
        <taxon>Dioscoreales</taxon>
        <taxon>Dioscoreaceae</taxon>
        <taxon>Dioscorea</taxon>
    </lineage>
</organism>
<reference evidence="2" key="2">
    <citation type="journal article" date="2022" name="Hortic Res">
        <title>The genome of Dioscorea zingiberensis sheds light on the biosynthesis, origin and evolution of the medicinally important diosgenin saponins.</title>
        <authorList>
            <person name="Li Y."/>
            <person name="Tan C."/>
            <person name="Li Z."/>
            <person name="Guo J."/>
            <person name="Li S."/>
            <person name="Chen X."/>
            <person name="Wang C."/>
            <person name="Dai X."/>
            <person name="Yang H."/>
            <person name="Song W."/>
            <person name="Hou L."/>
            <person name="Xu J."/>
            <person name="Tong Z."/>
            <person name="Xu A."/>
            <person name="Yuan X."/>
            <person name="Wang W."/>
            <person name="Yang Q."/>
            <person name="Chen L."/>
            <person name="Sun Z."/>
            <person name="Wang K."/>
            <person name="Pan B."/>
            <person name="Chen J."/>
            <person name="Bao Y."/>
            <person name="Liu F."/>
            <person name="Qi X."/>
            <person name="Gang D.R."/>
            <person name="Wen J."/>
            <person name="Li J."/>
        </authorList>
    </citation>
    <scope>NUCLEOTIDE SEQUENCE</scope>
    <source>
        <strain evidence="2">Dzin_1.0</strain>
    </source>
</reference>
<dbReference type="InterPro" id="IPR021924">
    <property type="entry name" value="DUF3537"/>
</dbReference>
<sequence>MEAGTATPFMAAAPEIQVVFDDQPAVPAPAVPVPAPAVPDPTARHSQLEVALHRLELFLASLGFYQTASPLSIIISYSAFLLLGIATPIIYLYFSCCCGSSCHRYQIQRFELWVFIFEVVLAGVSLGGISTNLFKHGTRRLLFMDENPVERFQEKYARPIQGFFNMLLWSILPCFIAKATLEIIRSAYVHHDSMWKSVVFPLASIISWAYLSTIFLAACILFNLVCNLQVIRLEDYGKHLEGDEEALIYLEEHVRLRYDISKISHRFRIYLLLVFLFVTASQLVNLFQTTQNSEIVNFVNAGDLAISSVVQVVGVVLCLNAAAKISHRTQGIASVASKRHALVTCNTISDASLVSYHKRQALVLYLQTNLDGFTIYGWTLDRALLNTIFFIELTLVLFVI</sequence>
<dbReference type="PANTHER" id="PTHR31963:SF2">
    <property type="entry name" value="ZINC FINGER CONSTANS-LIKE PROTEIN (DUF3537)"/>
    <property type="match status" value="1"/>
</dbReference>
<feature type="transmembrane region" description="Helical" evidence="1">
    <location>
        <begin position="163"/>
        <end position="185"/>
    </location>
</feature>
<keyword evidence="1" id="KW-1133">Transmembrane helix</keyword>
<feature type="transmembrane region" description="Helical" evidence="1">
    <location>
        <begin position="114"/>
        <end position="134"/>
    </location>
</feature>
<feature type="transmembrane region" description="Helical" evidence="1">
    <location>
        <begin position="71"/>
        <end position="94"/>
    </location>
</feature>
<gene>
    <name evidence="2" type="ORF">J5N97_021864</name>
</gene>
<evidence type="ECO:0000313" key="3">
    <source>
        <dbReference type="Proteomes" id="UP001085076"/>
    </source>
</evidence>
<dbReference type="OrthoDB" id="1897957at2759"/>
<dbReference type="EMBL" id="JAGGNH010000006">
    <property type="protein sequence ID" value="KAJ0968987.1"/>
    <property type="molecule type" value="Genomic_DNA"/>
</dbReference>